<evidence type="ECO:0000256" key="1">
    <source>
        <dbReference type="SAM" id="MobiDB-lite"/>
    </source>
</evidence>
<keyword evidence="3" id="KW-1185">Reference proteome</keyword>
<evidence type="ECO:0000313" key="2">
    <source>
        <dbReference type="EMBL" id="EYB87753.1"/>
    </source>
</evidence>
<dbReference type="OrthoDB" id="5816080at2759"/>
<proteinExistence type="predicted"/>
<dbReference type="EMBL" id="JARK01001594">
    <property type="protein sequence ID" value="EYB87753.1"/>
    <property type="molecule type" value="Genomic_DNA"/>
</dbReference>
<organism evidence="2 3">
    <name type="scientific">Ancylostoma ceylanicum</name>
    <dbReference type="NCBI Taxonomy" id="53326"/>
    <lineage>
        <taxon>Eukaryota</taxon>
        <taxon>Metazoa</taxon>
        <taxon>Ecdysozoa</taxon>
        <taxon>Nematoda</taxon>
        <taxon>Chromadorea</taxon>
        <taxon>Rhabditida</taxon>
        <taxon>Rhabditina</taxon>
        <taxon>Rhabditomorpha</taxon>
        <taxon>Strongyloidea</taxon>
        <taxon>Ancylostomatidae</taxon>
        <taxon>Ancylostomatinae</taxon>
        <taxon>Ancylostoma</taxon>
    </lineage>
</organism>
<evidence type="ECO:0008006" key="4">
    <source>
        <dbReference type="Google" id="ProtNLM"/>
    </source>
</evidence>
<dbReference type="Proteomes" id="UP000024635">
    <property type="component" value="Unassembled WGS sequence"/>
</dbReference>
<dbReference type="PANTHER" id="PTHR46238:SF8">
    <property type="entry name" value="ENDONUCLEASE_EXONUCLEASE_PHOSPHATASE DOMAIN-CONTAINING PROTEIN"/>
    <property type="match status" value="1"/>
</dbReference>
<feature type="region of interest" description="Disordered" evidence="1">
    <location>
        <begin position="141"/>
        <end position="168"/>
    </location>
</feature>
<gene>
    <name evidence="2" type="primary">Acey_s0258.g464</name>
    <name evidence="2" type="ORF">Y032_0258g464</name>
</gene>
<dbReference type="AlphaFoldDB" id="A0A016SAQ3"/>
<evidence type="ECO:0000313" key="3">
    <source>
        <dbReference type="Proteomes" id="UP000024635"/>
    </source>
</evidence>
<dbReference type="PANTHER" id="PTHR46238">
    <property type="entry name" value="REVERSE TRANSCRIPTASE DOMAIN-CONTAINING PROTEIN"/>
    <property type="match status" value="1"/>
</dbReference>
<accession>A0A016SAQ3</accession>
<comment type="caution">
    <text evidence="2">The sequence shown here is derived from an EMBL/GenBank/DDBJ whole genome shotgun (WGS) entry which is preliminary data.</text>
</comment>
<reference evidence="3" key="1">
    <citation type="journal article" date="2015" name="Nat. Genet.">
        <title>The genome and transcriptome of the zoonotic hookworm Ancylostoma ceylanicum identify infection-specific gene families.</title>
        <authorList>
            <person name="Schwarz E.M."/>
            <person name="Hu Y."/>
            <person name="Antoshechkin I."/>
            <person name="Miller M.M."/>
            <person name="Sternberg P.W."/>
            <person name="Aroian R.V."/>
        </authorList>
    </citation>
    <scope>NUCLEOTIDE SEQUENCE</scope>
    <source>
        <strain evidence="3">HY135</strain>
    </source>
</reference>
<name>A0A016SAQ3_9BILA</name>
<sequence>MKWRSVTGVLCDKNIPERFKSNVYRTVVRAVALYGAECWAVTEKVERRLSGMEMKTLRWMAGITRLDRICNQDIRQRFGVAPITDKFREVRLRWYGHVLRAESGSVRKIGFNLDVTGKQPKGRPKQRWMDTLHADLKTVGMHPDQAHDRTKWRQGISKADPATKRDKR</sequence>
<protein>
    <recommendedName>
        <fullName evidence="4">Reverse transcriptase domain-containing protein</fullName>
    </recommendedName>
</protein>